<comment type="caution">
    <text evidence="9">The sequence shown here is derived from an EMBL/GenBank/DDBJ whole genome shotgun (WGS) entry which is preliminary data.</text>
</comment>
<evidence type="ECO:0000256" key="4">
    <source>
        <dbReference type="ARBA" id="ARBA00023136"/>
    </source>
</evidence>
<gene>
    <name evidence="9" type="ORF">D9757_011308</name>
</gene>
<evidence type="ECO:0000256" key="6">
    <source>
        <dbReference type="ARBA" id="ARBA00023316"/>
    </source>
</evidence>
<dbReference type="PROSITE" id="PS51677">
    <property type="entry name" value="NODB"/>
    <property type="match status" value="1"/>
</dbReference>
<keyword evidence="6" id="KW-0961">Cell wall biogenesis/degradation</keyword>
<dbReference type="PANTHER" id="PTHR43123:SF1">
    <property type="entry name" value="POLYSACCHARIDE DEACETYLASE-RELATED"/>
    <property type="match status" value="1"/>
</dbReference>
<evidence type="ECO:0000256" key="1">
    <source>
        <dbReference type="ARBA" id="ARBA00004609"/>
    </source>
</evidence>
<reference evidence="9 10" key="1">
    <citation type="journal article" date="2020" name="ISME J.">
        <title>Uncovering the hidden diversity of litter-decomposition mechanisms in mushroom-forming fungi.</title>
        <authorList>
            <person name="Floudas D."/>
            <person name="Bentzer J."/>
            <person name="Ahren D."/>
            <person name="Johansson T."/>
            <person name="Persson P."/>
            <person name="Tunlid A."/>
        </authorList>
    </citation>
    <scope>NUCLEOTIDE SEQUENCE [LARGE SCALE GENOMIC DNA]</scope>
    <source>
        <strain evidence="9 10">CBS 406.79</strain>
    </source>
</reference>
<comment type="subcellular location">
    <subcellularLocation>
        <location evidence="1">Cell membrane</location>
        <topology evidence="1">Lipid-anchor</topology>
        <topology evidence="1">GPI-anchor</topology>
    </subcellularLocation>
</comment>
<evidence type="ECO:0000259" key="8">
    <source>
        <dbReference type="PROSITE" id="PS51677"/>
    </source>
</evidence>
<dbReference type="Gene3D" id="3.20.20.370">
    <property type="entry name" value="Glycoside hydrolase/deacetylase"/>
    <property type="match status" value="1"/>
</dbReference>
<dbReference type="GO" id="GO:0071555">
    <property type="term" value="P:cell wall organization"/>
    <property type="evidence" value="ECO:0007669"/>
    <property type="project" value="UniProtKB-KW"/>
</dbReference>
<dbReference type="GO" id="GO:0005886">
    <property type="term" value="C:plasma membrane"/>
    <property type="evidence" value="ECO:0007669"/>
    <property type="project" value="UniProtKB-SubCell"/>
</dbReference>
<name>A0A8H5GNQ0_9AGAR</name>
<dbReference type="AlphaFoldDB" id="A0A8H5GNQ0"/>
<feature type="region of interest" description="Disordered" evidence="7">
    <location>
        <begin position="1"/>
        <end position="25"/>
    </location>
</feature>
<evidence type="ECO:0000256" key="7">
    <source>
        <dbReference type="SAM" id="MobiDB-lite"/>
    </source>
</evidence>
<dbReference type="PANTHER" id="PTHR43123">
    <property type="entry name" value="POLYSACCHARIDE DEACETYLASE-RELATED"/>
    <property type="match status" value="1"/>
</dbReference>
<keyword evidence="10" id="KW-1185">Reference proteome</keyword>
<keyword evidence="3" id="KW-0325">Glycoprotein</keyword>
<dbReference type="EMBL" id="JAACJN010000136">
    <property type="protein sequence ID" value="KAF5368189.1"/>
    <property type="molecule type" value="Genomic_DNA"/>
</dbReference>
<dbReference type="Proteomes" id="UP000518752">
    <property type="component" value="Unassembled WGS sequence"/>
</dbReference>
<evidence type="ECO:0000256" key="2">
    <source>
        <dbReference type="ARBA" id="ARBA00022475"/>
    </source>
</evidence>
<proteinExistence type="predicted"/>
<keyword evidence="4" id="KW-0472">Membrane</keyword>
<evidence type="ECO:0000313" key="9">
    <source>
        <dbReference type="EMBL" id="KAF5368189.1"/>
    </source>
</evidence>
<dbReference type="OrthoDB" id="9970124at2759"/>
<dbReference type="GO" id="GO:0098552">
    <property type="term" value="C:side of membrane"/>
    <property type="evidence" value="ECO:0007669"/>
    <property type="project" value="UniProtKB-KW"/>
</dbReference>
<feature type="domain" description="NodB homology" evidence="8">
    <location>
        <begin position="77"/>
        <end position="274"/>
    </location>
</feature>
<evidence type="ECO:0000256" key="5">
    <source>
        <dbReference type="ARBA" id="ARBA00023288"/>
    </source>
</evidence>
<keyword evidence="3" id="KW-0336">GPI-anchor</keyword>
<keyword evidence="2" id="KW-1003">Cell membrane</keyword>
<dbReference type="GO" id="GO:0005975">
    <property type="term" value="P:carbohydrate metabolic process"/>
    <property type="evidence" value="ECO:0007669"/>
    <property type="project" value="InterPro"/>
</dbReference>
<feature type="compositionally biased region" description="Polar residues" evidence="7">
    <location>
        <begin position="1"/>
        <end position="10"/>
    </location>
</feature>
<evidence type="ECO:0000256" key="3">
    <source>
        <dbReference type="ARBA" id="ARBA00022622"/>
    </source>
</evidence>
<organism evidence="9 10">
    <name type="scientific">Collybiopsis confluens</name>
    <dbReference type="NCBI Taxonomy" id="2823264"/>
    <lineage>
        <taxon>Eukaryota</taxon>
        <taxon>Fungi</taxon>
        <taxon>Dikarya</taxon>
        <taxon>Basidiomycota</taxon>
        <taxon>Agaricomycotina</taxon>
        <taxon>Agaricomycetes</taxon>
        <taxon>Agaricomycetidae</taxon>
        <taxon>Agaricales</taxon>
        <taxon>Marasmiineae</taxon>
        <taxon>Omphalotaceae</taxon>
        <taxon>Collybiopsis</taxon>
    </lineage>
</organism>
<dbReference type="InterPro" id="IPR002509">
    <property type="entry name" value="NODB_dom"/>
</dbReference>
<dbReference type="GO" id="GO:0016810">
    <property type="term" value="F:hydrolase activity, acting on carbon-nitrogen (but not peptide) bonds"/>
    <property type="evidence" value="ECO:0007669"/>
    <property type="project" value="InterPro"/>
</dbReference>
<accession>A0A8H5GNQ0</accession>
<dbReference type="InterPro" id="IPR011330">
    <property type="entry name" value="Glyco_hydro/deAcase_b/a-brl"/>
</dbReference>
<keyword evidence="5" id="KW-0449">Lipoprotein</keyword>
<dbReference type="SUPFAM" id="SSF88713">
    <property type="entry name" value="Glycoside hydrolase/deacetylase"/>
    <property type="match status" value="1"/>
</dbReference>
<dbReference type="Pfam" id="PF01522">
    <property type="entry name" value="Polysacc_deac_1"/>
    <property type="match status" value="1"/>
</dbReference>
<protein>
    <recommendedName>
        <fullName evidence="8">NodB homology domain-containing protein</fullName>
    </recommendedName>
</protein>
<sequence>MPIEHLNSTEYGPRNLKGYGEDTPDPQWPGGAKIAINIVLNYEEGSEVTPVNGDSTTEVLGSELGPGVKSMQGTRNVNMESIYEYGSRAGVWRILRLLKEYKIPCTSFAVARALEMNPEVAIALERNGHEIGSHGWRWVDRSAWTAEEESENARKTLKAIAALAPSKRPPRGWYYGMVGTPANIQSRAIIAQVFKEENAPLLWYSDDYSDDLPYWIPYPGGKKEEGLLIVPYTLDNNDYKSTGYQGFVTPEDFANYLISSFDELYAEGGSGMQK</sequence>
<evidence type="ECO:0000313" key="10">
    <source>
        <dbReference type="Proteomes" id="UP000518752"/>
    </source>
</evidence>